<dbReference type="RefSeq" id="XP_009549806.1">
    <property type="nucleotide sequence ID" value="XM_009551511.1"/>
</dbReference>
<dbReference type="Gene3D" id="1.25.10.10">
    <property type="entry name" value="Leucine-rich Repeat Variant"/>
    <property type="match status" value="1"/>
</dbReference>
<proteinExistence type="inferred from homology"/>
<evidence type="ECO:0000256" key="5">
    <source>
        <dbReference type="ARBA" id="ARBA00022776"/>
    </source>
</evidence>
<comment type="similarity">
    <text evidence="2">Belongs to the CND3 (condensin subunit 3) family.</text>
</comment>
<dbReference type="eggNOG" id="KOG2025">
    <property type="taxonomic scope" value="Eukaryota"/>
</dbReference>
<feature type="region of interest" description="Disordered" evidence="8">
    <location>
        <begin position="519"/>
        <end position="541"/>
    </location>
</feature>
<keyword evidence="3" id="KW-0158">Chromosome</keyword>
<dbReference type="OrthoDB" id="27187at2759"/>
<dbReference type="PANTHER" id="PTHR14418:SF5">
    <property type="entry name" value="CONDENSIN COMPLEX SUBUNIT 3"/>
    <property type="match status" value="1"/>
</dbReference>
<evidence type="ECO:0000256" key="8">
    <source>
        <dbReference type="SAM" id="MobiDB-lite"/>
    </source>
</evidence>
<protein>
    <recommendedName>
        <fullName evidence="9">Nuclear condensin complex subunit 3 C-terminal domain-containing protein</fullName>
    </recommendedName>
</protein>
<dbReference type="GeneID" id="20671238"/>
<dbReference type="Pfam" id="PF12719">
    <property type="entry name" value="Cnd3"/>
    <property type="match status" value="1"/>
</dbReference>
<dbReference type="HOGENOM" id="CLU_004446_1_0_1"/>
<sequence>MPARTASVIDTLPPAIAKVFDQAQSSTANHQKNFVVLYKLHVEAATFKESIESGVRLTGERVFGDRFIEMINHVLIIKKGITVADRIVKFVGGYIKFIHAKTVEAKREDGDEEDDESVVSRFTARLLTHLLKGFLAKDKHVRYRVSHFVADMISHLGELEEDMYTSLRMSLMERVRDKEPTIRVQAVIALSKLCGSEDPDELEDDEATAIDVLEDMLAHDPSADVRRAALLNIPLSPATIPSLLTRTRDIDTTIRKLVYSAILEPNCFVVSTEDTVGVTHPRALTIAQRELIVRNGLGDRETAVRAAAGKLVGTWVDAVGSGKGSITEDVIAFLQTFDLTENTVAEEALLSVLVTRVDVFDGLEFEETFWDMLTPEKAFLARVFVDHCISTKDDVRLESVLPVVTELAFRIQHGYNDLLEQIQSDEEERFLRGGEGDDGDDDARMDREFIICELLKLAVNLDYADEIGRRKMFQLVRDMISQEALPENLVTRCLDILRKLSPNERDLIRVVVEVVHELRDPSDPDEDDQEPSGADDASTSFAETPVPVRVARAPAAPKPVSEMTPEEKTRADALDVRCLDLCIGMLERVNGTFEENSTLEGILGELIVPAVKRKELALREKGLVSLGLCCLIARRMALNSFQLFLSQVQAAPEVLKIRVLQVVFDILMVHEGDFLANGHVGGDRVIEFLLHVLNNDESEKVQAIICMGFAKLMLSRMVTDNRVLSSLILVYLSPDTADNQELRQCLSYFFPVYCYSSPANQRRMQQVFPSIFEQLATAYKALDDDQEMVSPAQVGSMFIDWTDPQKAVSALFNKQTESKCLKNLRTSFLELIAFLEEEKKVLCQLLGKMYIPPEIDDDKLCTLKLLIHNLRLRRPLRDTASNNALNRFDASISKKYEKQLEDFNEEEYRQLESLKELFEFLDDIFPEDDEEDEMPPKKRTRKRYVSDLFVVVLVADGRVYVPGDQTVLYQMPQRLVKKNDQPRLLASEDRAGQSALFDCEY</sequence>
<dbReference type="AlphaFoldDB" id="W4JXJ0"/>
<dbReference type="GO" id="GO:0000796">
    <property type="term" value="C:condensin complex"/>
    <property type="evidence" value="ECO:0007669"/>
    <property type="project" value="InterPro"/>
</dbReference>
<dbReference type="KEGG" id="hir:HETIRDRAFT_326401"/>
<dbReference type="EMBL" id="KI925462">
    <property type="protein sequence ID" value="ETW77775.1"/>
    <property type="molecule type" value="Genomic_DNA"/>
</dbReference>
<dbReference type="InterPro" id="IPR016024">
    <property type="entry name" value="ARM-type_fold"/>
</dbReference>
<dbReference type="InterPro" id="IPR025977">
    <property type="entry name" value="Cnd3_C"/>
</dbReference>
<name>W4JXJ0_HETIT</name>
<gene>
    <name evidence="10" type="ORF">HETIRDRAFT_326401</name>
</gene>
<evidence type="ECO:0000256" key="3">
    <source>
        <dbReference type="ARBA" id="ARBA00022454"/>
    </source>
</evidence>
<evidence type="ECO:0000313" key="10">
    <source>
        <dbReference type="EMBL" id="ETW77775.1"/>
    </source>
</evidence>
<dbReference type="GO" id="GO:0007076">
    <property type="term" value="P:mitotic chromosome condensation"/>
    <property type="evidence" value="ECO:0007669"/>
    <property type="project" value="InterPro"/>
</dbReference>
<evidence type="ECO:0000256" key="4">
    <source>
        <dbReference type="ARBA" id="ARBA00022618"/>
    </source>
</evidence>
<dbReference type="Pfam" id="PF13646">
    <property type="entry name" value="HEAT_2"/>
    <property type="match status" value="1"/>
</dbReference>
<reference evidence="10 11" key="1">
    <citation type="journal article" date="2012" name="New Phytol.">
        <title>Insight into trade-off between wood decay and parasitism from the genome of a fungal forest pathogen.</title>
        <authorList>
            <person name="Olson A."/>
            <person name="Aerts A."/>
            <person name="Asiegbu F."/>
            <person name="Belbahri L."/>
            <person name="Bouzid O."/>
            <person name="Broberg A."/>
            <person name="Canback B."/>
            <person name="Coutinho P.M."/>
            <person name="Cullen D."/>
            <person name="Dalman K."/>
            <person name="Deflorio G."/>
            <person name="van Diepen L.T."/>
            <person name="Dunand C."/>
            <person name="Duplessis S."/>
            <person name="Durling M."/>
            <person name="Gonthier P."/>
            <person name="Grimwood J."/>
            <person name="Fossdal C.G."/>
            <person name="Hansson D."/>
            <person name="Henrissat B."/>
            <person name="Hietala A."/>
            <person name="Himmelstrand K."/>
            <person name="Hoffmeister D."/>
            <person name="Hogberg N."/>
            <person name="James T.Y."/>
            <person name="Karlsson M."/>
            <person name="Kohler A."/>
            <person name="Kues U."/>
            <person name="Lee Y.H."/>
            <person name="Lin Y.C."/>
            <person name="Lind M."/>
            <person name="Lindquist E."/>
            <person name="Lombard V."/>
            <person name="Lucas S."/>
            <person name="Lunden K."/>
            <person name="Morin E."/>
            <person name="Murat C."/>
            <person name="Park J."/>
            <person name="Raffaello T."/>
            <person name="Rouze P."/>
            <person name="Salamov A."/>
            <person name="Schmutz J."/>
            <person name="Solheim H."/>
            <person name="Stahlberg J."/>
            <person name="Velez H."/>
            <person name="de Vries R.P."/>
            <person name="Wiebenga A."/>
            <person name="Woodward S."/>
            <person name="Yakovlev I."/>
            <person name="Garbelotto M."/>
            <person name="Martin F."/>
            <person name="Grigoriev I.V."/>
            <person name="Stenlid J."/>
        </authorList>
    </citation>
    <scope>NUCLEOTIDE SEQUENCE [LARGE SCALE GENOMIC DNA]</scope>
    <source>
        <strain evidence="10 11">TC 32-1</strain>
    </source>
</reference>
<evidence type="ECO:0000256" key="6">
    <source>
        <dbReference type="ARBA" id="ARBA00023067"/>
    </source>
</evidence>
<keyword evidence="6" id="KW-0226">DNA condensation</keyword>
<evidence type="ECO:0000313" key="11">
    <source>
        <dbReference type="Proteomes" id="UP000030671"/>
    </source>
</evidence>
<keyword evidence="11" id="KW-1185">Reference proteome</keyword>
<dbReference type="SUPFAM" id="SSF48371">
    <property type="entry name" value="ARM repeat"/>
    <property type="match status" value="1"/>
</dbReference>
<evidence type="ECO:0000256" key="2">
    <source>
        <dbReference type="ARBA" id="ARBA00006533"/>
    </source>
</evidence>
<evidence type="ECO:0000259" key="9">
    <source>
        <dbReference type="Pfam" id="PF12719"/>
    </source>
</evidence>
<dbReference type="InterPro" id="IPR027165">
    <property type="entry name" value="CND3"/>
</dbReference>
<dbReference type="GO" id="GO:0051301">
    <property type="term" value="P:cell division"/>
    <property type="evidence" value="ECO:0007669"/>
    <property type="project" value="UniProtKB-KW"/>
</dbReference>
<evidence type="ECO:0000256" key="1">
    <source>
        <dbReference type="ARBA" id="ARBA00004286"/>
    </source>
</evidence>
<feature type="domain" description="Nuclear condensin complex subunit 3 C-terminal" evidence="9">
    <location>
        <begin position="577"/>
        <end position="851"/>
    </location>
</feature>
<organism evidence="10 11">
    <name type="scientific">Heterobasidion irregulare (strain TC 32-1)</name>
    <dbReference type="NCBI Taxonomy" id="747525"/>
    <lineage>
        <taxon>Eukaryota</taxon>
        <taxon>Fungi</taxon>
        <taxon>Dikarya</taxon>
        <taxon>Basidiomycota</taxon>
        <taxon>Agaricomycotina</taxon>
        <taxon>Agaricomycetes</taxon>
        <taxon>Russulales</taxon>
        <taxon>Bondarzewiaceae</taxon>
        <taxon>Heterobasidion</taxon>
        <taxon>Heterobasidion annosum species complex</taxon>
    </lineage>
</organism>
<evidence type="ECO:0000256" key="7">
    <source>
        <dbReference type="ARBA" id="ARBA00023306"/>
    </source>
</evidence>
<comment type="subcellular location">
    <subcellularLocation>
        <location evidence="1">Chromosome</location>
    </subcellularLocation>
</comment>
<keyword evidence="5" id="KW-0498">Mitosis</keyword>
<dbReference type="FunCoup" id="W4JXJ0">
    <property type="interactions" value="271"/>
</dbReference>
<keyword evidence="4" id="KW-0132">Cell division</keyword>
<dbReference type="PANTHER" id="PTHR14418">
    <property type="entry name" value="CONDENSIN COMPLEX SUBUNIT 3-RELATED"/>
    <property type="match status" value="1"/>
</dbReference>
<keyword evidence="7" id="KW-0131">Cell cycle</keyword>
<dbReference type="InParanoid" id="W4JXJ0"/>
<dbReference type="Proteomes" id="UP000030671">
    <property type="component" value="Unassembled WGS sequence"/>
</dbReference>
<accession>W4JXJ0</accession>
<dbReference type="STRING" id="747525.W4JXJ0"/>
<dbReference type="InterPro" id="IPR011989">
    <property type="entry name" value="ARM-like"/>
</dbReference>
<dbReference type="GO" id="GO:0000793">
    <property type="term" value="C:condensed chromosome"/>
    <property type="evidence" value="ECO:0007669"/>
    <property type="project" value="TreeGrafter"/>
</dbReference>